<accession>D8QAD2</accession>
<dbReference type="AlphaFoldDB" id="D8QAD2"/>
<sequence>MHTSSTPTSPVAQGYVDVRDGKNSLQSQADSTSKRESPRFYLEDGNLELELDDGTLYNVHRYFFKKYAPAFVELYLDGATEKPVTLPKVASLDLDRYFEPGKCDVCTVEEWTSILRLATAWSVPSLRQLAICEVEPKATPVDKIVIAREFDLGETWLLPAFADICSAPQWLDYEDAQRLDMRTIVELARVREGVRSGARGAFDVAMAVRASPILFPDGDFLPQADDTISSTTASLRSSPGPSPDPSVDANAVASPFQASEPIVPGNSTLLPAQGPWPPLPDEPQAPPPPQPLGLMELLALLTLQSAELAEEAKAWDSPLDRVQFALRLKDRIAIETSSVALHHRAWRQCRVNQIFSGLAMCTAETVKDTLHAEDYGDDYSSAILAILTHLARKVVANHLARMQSQDSSSAMDARKRTRVITNSRIYNTVSRRLMQ</sequence>
<dbReference type="Proteomes" id="UP000007431">
    <property type="component" value="Unassembled WGS sequence"/>
</dbReference>
<dbReference type="OrthoDB" id="2367075at2759"/>
<feature type="region of interest" description="Disordered" evidence="1">
    <location>
        <begin position="1"/>
        <end position="37"/>
    </location>
</feature>
<feature type="compositionally biased region" description="Polar residues" evidence="1">
    <location>
        <begin position="1"/>
        <end position="11"/>
    </location>
</feature>
<dbReference type="VEuPathDB" id="FungiDB:SCHCODRAFT_01172782"/>
<organism evidence="3">
    <name type="scientific">Schizophyllum commune (strain H4-8 / FGSC 9210)</name>
    <name type="common">Split gill fungus</name>
    <dbReference type="NCBI Taxonomy" id="578458"/>
    <lineage>
        <taxon>Eukaryota</taxon>
        <taxon>Fungi</taxon>
        <taxon>Dikarya</taxon>
        <taxon>Basidiomycota</taxon>
        <taxon>Agaricomycotina</taxon>
        <taxon>Agaricomycetes</taxon>
        <taxon>Agaricomycetidae</taxon>
        <taxon>Agaricales</taxon>
        <taxon>Schizophyllaceae</taxon>
        <taxon>Schizophyllum</taxon>
    </lineage>
</organism>
<evidence type="ECO:0000313" key="3">
    <source>
        <dbReference type="Proteomes" id="UP000007431"/>
    </source>
</evidence>
<dbReference type="InParanoid" id="D8QAD2"/>
<dbReference type="RefSeq" id="XP_003030282.1">
    <property type="nucleotide sequence ID" value="XM_003030236.1"/>
</dbReference>
<dbReference type="EMBL" id="GL377308">
    <property type="protein sequence ID" value="EFI95379.1"/>
    <property type="molecule type" value="Genomic_DNA"/>
</dbReference>
<evidence type="ECO:0000256" key="1">
    <source>
        <dbReference type="SAM" id="MobiDB-lite"/>
    </source>
</evidence>
<name>D8QAD2_SCHCM</name>
<gene>
    <name evidence="2" type="ORF">SCHCODRAFT_110878</name>
</gene>
<feature type="non-terminal residue" evidence="2">
    <location>
        <position position="435"/>
    </location>
</feature>
<reference evidence="2 3" key="1">
    <citation type="journal article" date="2010" name="Nat. Biotechnol.">
        <title>Genome sequence of the model mushroom Schizophyllum commune.</title>
        <authorList>
            <person name="Ohm R.A."/>
            <person name="de Jong J.F."/>
            <person name="Lugones L.G."/>
            <person name="Aerts A."/>
            <person name="Kothe E."/>
            <person name="Stajich J.E."/>
            <person name="de Vries R.P."/>
            <person name="Record E."/>
            <person name="Levasseur A."/>
            <person name="Baker S.E."/>
            <person name="Bartholomew K.A."/>
            <person name="Coutinho P.M."/>
            <person name="Erdmann S."/>
            <person name="Fowler T.J."/>
            <person name="Gathman A.C."/>
            <person name="Lombard V."/>
            <person name="Henrissat B."/>
            <person name="Knabe N."/>
            <person name="Kuees U."/>
            <person name="Lilly W.W."/>
            <person name="Lindquist E."/>
            <person name="Lucas S."/>
            <person name="Magnuson J.K."/>
            <person name="Piumi F."/>
            <person name="Raudaskoski M."/>
            <person name="Salamov A."/>
            <person name="Schmutz J."/>
            <person name="Schwarze F.W.M.R."/>
            <person name="vanKuyk P.A."/>
            <person name="Horton J.S."/>
            <person name="Grigoriev I.V."/>
            <person name="Woesten H.A.B."/>
        </authorList>
    </citation>
    <scope>NUCLEOTIDE SEQUENCE [LARGE SCALE GENOMIC DNA]</scope>
    <source>
        <strain evidence="3">H4-8 / FGSC 9210</strain>
    </source>
</reference>
<feature type="region of interest" description="Disordered" evidence="1">
    <location>
        <begin position="225"/>
        <end position="250"/>
    </location>
</feature>
<feature type="region of interest" description="Disordered" evidence="1">
    <location>
        <begin position="263"/>
        <end position="291"/>
    </location>
</feature>
<dbReference type="KEGG" id="scm:SCHCO_01172782"/>
<keyword evidence="3" id="KW-1185">Reference proteome</keyword>
<proteinExistence type="predicted"/>
<dbReference type="eggNOG" id="ENOG502SUFV">
    <property type="taxonomic scope" value="Eukaryota"/>
</dbReference>
<dbReference type="HOGENOM" id="CLU_630306_0_0_1"/>
<feature type="compositionally biased region" description="Polar residues" evidence="1">
    <location>
        <begin position="226"/>
        <end position="236"/>
    </location>
</feature>
<evidence type="ECO:0008006" key="4">
    <source>
        <dbReference type="Google" id="ProtNLM"/>
    </source>
</evidence>
<feature type="compositionally biased region" description="Pro residues" evidence="1">
    <location>
        <begin position="274"/>
        <end position="291"/>
    </location>
</feature>
<dbReference type="GeneID" id="9592457"/>
<evidence type="ECO:0000313" key="2">
    <source>
        <dbReference type="EMBL" id="EFI95379.1"/>
    </source>
</evidence>
<protein>
    <recommendedName>
        <fullName evidence="4">BTB domain-containing protein</fullName>
    </recommendedName>
</protein>